<protein>
    <submittedName>
        <fullName evidence="1">Uncharacterized protein</fullName>
    </submittedName>
</protein>
<dbReference type="AlphaFoldDB" id="U6GXT1"/>
<dbReference type="EMBL" id="HG673567">
    <property type="protein sequence ID" value="CDI84023.1"/>
    <property type="molecule type" value="Genomic_DNA"/>
</dbReference>
<accession>U6GXT1</accession>
<gene>
    <name evidence="1" type="ORF">EAH_00047490</name>
</gene>
<reference evidence="1" key="2">
    <citation type="submission" date="2013-10" db="EMBL/GenBank/DDBJ databases">
        <authorList>
            <person name="Aslett M."/>
        </authorList>
    </citation>
    <scope>NUCLEOTIDE SEQUENCE [LARGE SCALE GENOMIC DNA]</scope>
    <source>
        <strain evidence="1">Houghton</strain>
    </source>
</reference>
<evidence type="ECO:0000313" key="1">
    <source>
        <dbReference type="EMBL" id="CDI84023.1"/>
    </source>
</evidence>
<name>U6GXT1_EIMAC</name>
<keyword evidence="2" id="KW-1185">Reference proteome</keyword>
<dbReference type="VEuPathDB" id="ToxoDB:EAH_00047490"/>
<evidence type="ECO:0000313" key="2">
    <source>
        <dbReference type="Proteomes" id="UP000018050"/>
    </source>
</evidence>
<dbReference type="RefSeq" id="XP_013246920.1">
    <property type="nucleotide sequence ID" value="XM_013391466.1"/>
</dbReference>
<sequence>MRRSCVLKAALDLAAAALCIGWRNGGKLKGGSAHKCKMRRICVLRIALDLAVAALCVEWGWGKEPKWYVGSWLAGFDWPIFDGVDAFAYGRIGSLYCRKVQRCASSGRWGEAKCGKEPKWYVGDWLGGFDWRIFVGVDAFAYGKRGS</sequence>
<dbReference type="GeneID" id="25272819"/>
<organism evidence="1 2">
    <name type="scientific">Eimeria acervulina</name>
    <name type="common">Coccidian parasite</name>
    <dbReference type="NCBI Taxonomy" id="5801"/>
    <lineage>
        <taxon>Eukaryota</taxon>
        <taxon>Sar</taxon>
        <taxon>Alveolata</taxon>
        <taxon>Apicomplexa</taxon>
        <taxon>Conoidasida</taxon>
        <taxon>Coccidia</taxon>
        <taxon>Eucoccidiorida</taxon>
        <taxon>Eimeriorina</taxon>
        <taxon>Eimeriidae</taxon>
        <taxon>Eimeria</taxon>
    </lineage>
</organism>
<reference evidence="1" key="1">
    <citation type="submission" date="2013-10" db="EMBL/GenBank/DDBJ databases">
        <title>Genomic analysis of the causative agents of coccidiosis in chickens.</title>
        <authorList>
            <person name="Reid A.J."/>
            <person name="Blake D."/>
            <person name="Billington K."/>
            <person name="Browne H."/>
            <person name="Dunn M."/>
            <person name="Hung S."/>
            <person name="Kawahara F."/>
            <person name="Miranda-Saavedra D."/>
            <person name="Mourier T."/>
            <person name="Nagra H."/>
            <person name="Otto T.D."/>
            <person name="Rawlings N."/>
            <person name="Sanchez A."/>
            <person name="Sanders M."/>
            <person name="Subramaniam C."/>
            <person name="Tay Y."/>
            <person name="Dear P."/>
            <person name="Doerig C."/>
            <person name="Gruber A."/>
            <person name="Parkinson J."/>
            <person name="Shirley M."/>
            <person name="Wan K.L."/>
            <person name="Berriman M."/>
            <person name="Tomley F."/>
            <person name="Pain A."/>
        </authorList>
    </citation>
    <scope>NUCLEOTIDE SEQUENCE [LARGE SCALE GENOMIC DNA]</scope>
    <source>
        <strain evidence="1">Houghton</strain>
    </source>
</reference>
<dbReference type="Proteomes" id="UP000018050">
    <property type="component" value="Unassembled WGS sequence"/>
</dbReference>
<proteinExistence type="predicted"/>